<reference evidence="2" key="2">
    <citation type="submission" date="2025-08" db="UniProtKB">
        <authorList>
            <consortium name="Ensembl"/>
        </authorList>
    </citation>
    <scope>IDENTIFICATION</scope>
</reference>
<protein>
    <submittedName>
        <fullName evidence="2">Uncharacterized protein</fullName>
    </submittedName>
</protein>
<keyword evidence="3" id="KW-1185">Reference proteome</keyword>
<feature type="compositionally biased region" description="Polar residues" evidence="1">
    <location>
        <begin position="24"/>
        <end position="34"/>
    </location>
</feature>
<evidence type="ECO:0000256" key="1">
    <source>
        <dbReference type="SAM" id="MobiDB-lite"/>
    </source>
</evidence>
<organism evidence="2 3">
    <name type="scientific">Bos mutus grunniens</name>
    <name type="common">Wild yak</name>
    <name type="synonym">Bos grunniens</name>
    <dbReference type="NCBI Taxonomy" id="30521"/>
    <lineage>
        <taxon>Eukaryota</taxon>
        <taxon>Metazoa</taxon>
        <taxon>Chordata</taxon>
        <taxon>Craniata</taxon>
        <taxon>Vertebrata</taxon>
        <taxon>Euteleostomi</taxon>
        <taxon>Mammalia</taxon>
        <taxon>Eutheria</taxon>
        <taxon>Laurasiatheria</taxon>
        <taxon>Artiodactyla</taxon>
        <taxon>Ruminantia</taxon>
        <taxon>Pecora</taxon>
        <taxon>Bovidae</taxon>
        <taxon>Bovinae</taxon>
        <taxon>Bos</taxon>
    </lineage>
</organism>
<dbReference type="AlphaFoldDB" id="A0A8B9XSD0"/>
<reference evidence="2" key="1">
    <citation type="submission" date="2019-05" db="EMBL/GenBank/DDBJ databases">
        <authorList>
            <person name="Zhang S."/>
            <person name="Liu J."/>
        </authorList>
    </citation>
    <scope>NUCLEOTIDE SEQUENCE [LARGE SCALE GENOMIC DNA]</scope>
</reference>
<evidence type="ECO:0000313" key="2">
    <source>
        <dbReference type="Ensembl" id="ENSBGRP00000023892.1"/>
    </source>
</evidence>
<sequence>MTMETIDSQQDGSLPDSVAESESAHMQTQTGQNSITLAQCQMLKKRLREKQAWLAVRDW</sequence>
<dbReference type="Proteomes" id="UP000694520">
    <property type="component" value="Chromosome 12"/>
</dbReference>
<name>A0A8B9XSD0_BOSMU</name>
<feature type="compositionally biased region" description="Polar residues" evidence="1">
    <location>
        <begin position="1"/>
        <end position="12"/>
    </location>
</feature>
<reference evidence="2" key="3">
    <citation type="submission" date="2025-09" db="UniProtKB">
        <authorList>
            <consortium name="Ensembl"/>
        </authorList>
    </citation>
    <scope>IDENTIFICATION</scope>
</reference>
<feature type="region of interest" description="Disordered" evidence="1">
    <location>
        <begin position="1"/>
        <end position="34"/>
    </location>
</feature>
<accession>A0A8B9XSD0</accession>
<evidence type="ECO:0000313" key="3">
    <source>
        <dbReference type="Proteomes" id="UP000694520"/>
    </source>
</evidence>
<dbReference type="Ensembl" id="ENSBGRT00000027546.1">
    <property type="protein sequence ID" value="ENSBGRP00000023892.1"/>
    <property type="gene ID" value="ENSBGRG00000014932.1"/>
</dbReference>
<proteinExistence type="predicted"/>